<evidence type="ECO:0000256" key="2">
    <source>
        <dbReference type="ARBA" id="ARBA00009477"/>
    </source>
</evidence>
<keyword evidence="10" id="KW-0175">Coiled coil</keyword>
<dbReference type="EMBL" id="PVTQ01000012">
    <property type="protein sequence ID" value="PRY86396.1"/>
    <property type="molecule type" value="Genomic_DNA"/>
</dbReference>
<dbReference type="OrthoDB" id="9810980at2"/>
<sequence length="433" mass="48410">MSTPRFSSRLPLVMGFSTLLVLVGGFGSWATMAELSGAVIAGGRIEVDQNRQVVQHPDGGVVAEILVKEGDVVNQGDMLIRLDPTLLTSELTIVEGQLFEYMARRGRLEAEQDQSDTITFDPLLIEQSALNPQVADLAQGQERLFFARRDSIAKEIEQLTKRRDQTEDQLVGIASQVKAIDRQLTLLNGEIESQQRLFDQGLTQAQRLLALQREGASLEGDKAELIALDAQSKGRITELDIEILKLGTRQREEAITQLRENWYGELQLREQRARILEQLDRLDIRAPVSGVVYGMAVFAPRSVIRAADSVLYLIPQDRPLVITAQVPTIHIDKLFLGQDVTLRFSALDQRTTPELFGKVVNLSADAFDNEQTGASFYRAEIQLKDHEIERLPENTTLIPGMPVEAFIKTADRTPIVYLTKPLTDYFAKAFREG</sequence>
<proteinExistence type="inferred from homology"/>
<feature type="domain" description="AprE-like long alpha-helical hairpin" evidence="11">
    <location>
        <begin position="89"/>
        <end position="261"/>
    </location>
</feature>
<evidence type="ECO:0000256" key="8">
    <source>
        <dbReference type="ARBA" id="ARBA00023136"/>
    </source>
</evidence>
<dbReference type="AlphaFoldDB" id="A0A2T0WI81"/>
<dbReference type="GO" id="GO:0015031">
    <property type="term" value="P:protein transport"/>
    <property type="evidence" value="ECO:0007669"/>
    <property type="project" value="InterPro"/>
</dbReference>
<keyword evidence="8" id="KW-0472">Membrane</keyword>
<evidence type="ECO:0000256" key="5">
    <source>
        <dbReference type="ARBA" id="ARBA00022519"/>
    </source>
</evidence>
<evidence type="ECO:0000256" key="1">
    <source>
        <dbReference type="ARBA" id="ARBA00004377"/>
    </source>
</evidence>
<dbReference type="Gene3D" id="2.40.50.100">
    <property type="match status" value="1"/>
</dbReference>
<evidence type="ECO:0000259" key="11">
    <source>
        <dbReference type="Pfam" id="PF25994"/>
    </source>
</evidence>
<feature type="coiled-coil region" evidence="10">
    <location>
        <begin position="149"/>
        <end position="176"/>
    </location>
</feature>
<keyword evidence="6" id="KW-0812">Transmembrane</keyword>
<organism evidence="13 14">
    <name type="scientific">Donghicola tyrosinivorans</name>
    <dbReference type="NCBI Taxonomy" id="1652492"/>
    <lineage>
        <taxon>Bacteria</taxon>
        <taxon>Pseudomonadati</taxon>
        <taxon>Pseudomonadota</taxon>
        <taxon>Alphaproteobacteria</taxon>
        <taxon>Rhodobacterales</taxon>
        <taxon>Roseobacteraceae</taxon>
        <taxon>Donghicola</taxon>
    </lineage>
</organism>
<dbReference type="SUPFAM" id="SSF51230">
    <property type="entry name" value="Single hybrid motif"/>
    <property type="match status" value="1"/>
</dbReference>
<dbReference type="InterPro" id="IPR011053">
    <property type="entry name" value="Single_hybrid_motif"/>
</dbReference>
<keyword evidence="3 9" id="KW-0813">Transport</keyword>
<evidence type="ECO:0000256" key="4">
    <source>
        <dbReference type="ARBA" id="ARBA00022475"/>
    </source>
</evidence>
<dbReference type="Pfam" id="PF26002">
    <property type="entry name" value="Beta-barrel_AprE"/>
    <property type="match status" value="1"/>
</dbReference>
<evidence type="ECO:0000256" key="7">
    <source>
        <dbReference type="ARBA" id="ARBA00022989"/>
    </source>
</evidence>
<gene>
    <name evidence="13" type="ORF">CLV74_11235</name>
</gene>
<dbReference type="RefSeq" id="WP_106266600.1">
    <property type="nucleotide sequence ID" value="NZ_PVTQ01000012.1"/>
</dbReference>
<evidence type="ECO:0000256" key="3">
    <source>
        <dbReference type="ARBA" id="ARBA00022448"/>
    </source>
</evidence>
<dbReference type="PANTHER" id="PTHR30386:SF17">
    <property type="entry name" value="ALKALINE PROTEASE SECRETION PROTEIN APRE"/>
    <property type="match status" value="1"/>
</dbReference>
<feature type="domain" description="AprE-like beta-barrel" evidence="12">
    <location>
        <begin position="320"/>
        <end position="409"/>
    </location>
</feature>
<protein>
    <recommendedName>
        <fullName evidence="9">Membrane fusion protein (MFP) family protein</fullName>
    </recommendedName>
</protein>
<accession>A0A2T0WI81</accession>
<dbReference type="Pfam" id="PF25994">
    <property type="entry name" value="HH_AprE"/>
    <property type="match status" value="1"/>
</dbReference>
<keyword evidence="14" id="KW-1185">Reference proteome</keyword>
<comment type="subcellular location">
    <subcellularLocation>
        <location evidence="1 9">Cell inner membrane</location>
        <topology evidence="1 9">Single-pass membrane protein</topology>
    </subcellularLocation>
</comment>
<name>A0A2T0WI81_9RHOB</name>
<comment type="similarity">
    <text evidence="2 9">Belongs to the membrane fusion protein (MFP) (TC 8.A.1) family.</text>
</comment>
<keyword evidence="7" id="KW-1133">Transmembrane helix</keyword>
<dbReference type="InterPro" id="IPR050739">
    <property type="entry name" value="MFP"/>
</dbReference>
<keyword evidence="4 9" id="KW-1003">Cell membrane</keyword>
<dbReference type="InterPro" id="IPR058781">
    <property type="entry name" value="HH_AprE-like"/>
</dbReference>
<keyword evidence="5 9" id="KW-0997">Cell inner membrane</keyword>
<evidence type="ECO:0000313" key="13">
    <source>
        <dbReference type="EMBL" id="PRY86396.1"/>
    </source>
</evidence>
<reference evidence="13 14" key="1">
    <citation type="submission" date="2018-03" db="EMBL/GenBank/DDBJ databases">
        <title>Genomic Encyclopedia of Archaeal and Bacterial Type Strains, Phase II (KMG-II): from individual species to whole genera.</title>
        <authorList>
            <person name="Goeker M."/>
        </authorList>
    </citation>
    <scope>NUCLEOTIDE SEQUENCE [LARGE SCALE GENOMIC DNA]</scope>
    <source>
        <strain evidence="13 14">DSM 100212</strain>
    </source>
</reference>
<dbReference type="InterPro" id="IPR058982">
    <property type="entry name" value="Beta-barrel_AprE"/>
</dbReference>
<evidence type="ECO:0000256" key="6">
    <source>
        <dbReference type="ARBA" id="ARBA00022692"/>
    </source>
</evidence>
<dbReference type="InterPro" id="IPR010129">
    <property type="entry name" value="T1SS_HlyD"/>
</dbReference>
<evidence type="ECO:0000313" key="14">
    <source>
        <dbReference type="Proteomes" id="UP000238392"/>
    </source>
</evidence>
<dbReference type="Proteomes" id="UP000238392">
    <property type="component" value="Unassembled WGS sequence"/>
</dbReference>
<evidence type="ECO:0000256" key="10">
    <source>
        <dbReference type="SAM" id="Coils"/>
    </source>
</evidence>
<comment type="caution">
    <text evidence="13">The sequence shown here is derived from an EMBL/GenBank/DDBJ whole genome shotgun (WGS) entry which is preliminary data.</text>
</comment>
<dbReference type="PANTHER" id="PTHR30386">
    <property type="entry name" value="MEMBRANE FUSION SUBUNIT OF EMRAB-TOLC MULTIDRUG EFFLUX PUMP"/>
    <property type="match status" value="1"/>
</dbReference>
<dbReference type="GO" id="GO:0005886">
    <property type="term" value="C:plasma membrane"/>
    <property type="evidence" value="ECO:0007669"/>
    <property type="project" value="UniProtKB-SubCell"/>
</dbReference>
<dbReference type="NCBIfam" id="TIGR01843">
    <property type="entry name" value="type_I_hlyD"/>
    <property type="match status" value="1"/>
</dbReference>
<dbReference type="Gene3D" id="2.40.30.170">
    <property type="match status" value="1"/>
</dbReference>
<evidence type="ECO:0000256" key="9">
    <source>
        <dbReference type="RuleBase" id="RU365093"/>
    </source>
</evidence>
<evidence type="ECO:0000259" key="12">
    <source>
        <dbReference type="Pfam" id="PF26002"/>
    </source>
</evidence>
<dbReference type="PRINTS" id="PR01490">
    <property type="entry name" value="RTXTOXIND"/>
</dbReference>